<dbReference type="AlphaFoldDB" id="A0A7X8XUP6"/>
<organism evidence="1 2">
    <name type="scientific">Flammeovirga agarivorans</name>
    <dbReference type="NCBI Taxonomy" id="2726742"/>
    <lineage>
        <taxon>Bacteria</taxon>
        <taxon>Pseudomonadati</taxon>
        <taxon>Bacteroidota</taxon>
        <taxon>Cytophagia</taxon>
        <taxon>Cytophagales</taxon>
        <taxon>Flammeovirgaceae</taxon>
        <taxon>Flammeovirga</taxon>
    </lineage>
</organism>
<dbReference type="Proteomes" id="UP000585050">
    <property type="component" value="Unassembled WGS sequence"/>
</dbReference>
<gene>
    <name evidence="1" type="ORF">HGP29_04515</name>
</gene>
<reference evidence="1 2" key="1">
    <citation type="submission" date="2020-04" db="EMBL/GenBank/DDBJ databases">
        <title>Flammeovirga sp. SR4, a novel species isolated from seawater.</title>
        <authorList>
            <person name="Wang X."/>
        </authorList>
    </citation>
    <scope>NUCLEOTIDE SEQUENCE [LARGE SCALE GENOMIC DNA]</scope>
    <source>
        <strain evidence="1 2">SR4</strain>
    </source>
</reference>
<comment type="caution">
    <text evidence="1">The sequence shown here is derived from an EMBL/GenBank/DDBJ whole genome shotgun (WGS) entry which is preliminary data.</text>
</comment>
<evidence type="ECO:0000313" key="1">
    <source>
        <dbReference type="EMBL" id="NLR90454.1"/>
    </source>
</evidence>
<evidence type="ECO:0000313" key="2">
    <source>
        <dbReference type="Proteomes" id="UP000585050"/>
    </source>
</evidence>
<sequence length="212" mass="24390">MGHIFDRLVSEVKALQQSSAQFHIEDSFTSIANFLMNDVVLRAGINNYRLVEIEFYYFSDQHQDPYVHKHEAQKTLGRWYIHGAGLDITFGTMDFYGGILIRGVQRRGDKQFISGPLNVASEVIHHLGGVEDQEIHFGLKEYDLPQEQIASSRRVGLNPRKNDGELYVNRPYRYISCISSKHPFKQKKQVALDLNGNMPKEEVNKIFGYKIV</sequence>
<name>A0A7X8XUP6_9BACT</name>
<proteinExistence type="predicted"/>
<accession>A0A7X8XUP6</accession>
<protein>
    <submittedName>
        <fullName evidence="1">Uncharacterized protein</fullName>
    </submittedName>
</protein>
<dbReference type="RefSeq" id="WP_168881154.1">
    <property type="nucleotide sequence ID" value="NZ_JABAIL010000001.1"/>
</dbReference>
<keyword evidence="2" id="KW-1185">Reference proteome</keyword>
<dbReference type="EMBL" id="JABAIL010000001">
    <property type="protein sequence ID" value="NLR90454.1"/>
    <property type="molecule type" value="Genomic_DNA"/>
</dbReference>